<comment type="caution">
    <text evidence="1">The sequence shown here is derived from an EMBL/GenBank/DDBJ whole genome shotgun (WGS) entry which is preliminary data.</text>
</comment>
<protein>
    <submittedName>
        <fullName evidence="1">Uncharacterized protein</fullName>
    </submittedName>
</protein>
<accession>A0A426TQZ8</accession>
<gene>
    <name evidence="1" type="ORF">EI684_22105</name>
</gene>
<dbReference type="Proteomes" id="UP000280307">
    <property type="component" value="Unassembled WGS sequence"/>
</dbReference>
<evidence type="ECO:0000313" key="2">
    <source>
        <dbReference type="Proteomes" id="UP000280307"/>
    </source>
</evidence>
<proteinExistence type="predicted"/>
<dbReference type="EMBL" id="RSAS01000913">
    <property type="protein sequence ID" value="RRR65778.1"/>
    <property type="molecule type" value="Genomic_DNA"/>
</dbReference>
<organism evidence="1 2">
    <name type="scientific">Candidatus Viridilinea halotolerans</name>
    <dbReference type="NCBI Taxonomy" id="2491704"/>
    <lineage>
        <taxon>Bacteria</taxon>
        <taxon>Bacillati</taxon>
        <taxon>Chloroflexota</taxon>
        <taxon>Chloroflexia</taxon>
        <taxon>Chloroflexales</taxon>
        <taxon>Chloroflexineae</taxon>
        <taxon>Oscillochloridaceae</taxon>
        <taxon>Candidatus Viridilinea</taxon>
    </lineage>
</organism>
<sequence length="71" mass="7974">MDIRIALEQLAREGRYAQLAVNPAAQFGRPARRYLGATLLPEQTVPENAYRKNDQPFRMLFAPGELKLSGS</sequence>
<dbReference type="AlphaFoldDB" id="A0A426TQZ8"/>
<reference evidence="1 2" key="1">
    <citation type="submission" date="2018-12" db="EMBL/GenBank/DDBJ databases">
        <title>Genome Sequence of Candidatus Viridilinea halotolerans isolated from saline sulfide-rich spring.</title>
        <authorList>
            <person name="Grouzdev D.S."/>
            <person name="Burganskaya E.I."/>
            <person name="Krutkina M.S."/>
            <person name="Sukhacheva M.V."/>
            <person name="Gorlenko V.M."/>
        </authorList>
    </citation>
    <scope>NUCLEOTIDE SEQUENCE [LARGE SCALE GENOMIC DNA]</scope>
    <source>
        <strain evidence="1">Chok-6</strain>
    </source>
</reference>
<name>A0A426TQZ8_9CHLR</name>
<evidence type="ECO:0000313" key="1">
    <source>
        <dbReference type="EMBL" id="RRR65778.1"/>
    </source>
</evidence>